<evidence type="ECO:0000313" key="3">
    <source>
        <dbReference type="Proteomes" id="UP000234331"/>
    </source>
</evidence>
<protein>
    <submittedName>
        <fullName evidence="2">Uncharacterized protein</fullName>
    </submittedName>
</protein>
<organism evidence="2 3">
    <name type="scientific">Frankia canadensis</name>
    <dbReference type="NCBI Taxonomy" id="1836972"/>
    <lineage>
        <taxon>Bacteria</taxon>
        <taxon>Bacillati</taxon>
        <taxon>Actinomycetota</taxon>
        <taxon>Actinomycetes</taxon>
        <taxon>Frankiales</taxon>
        <taxon>Frankiaceae</taxon>
        <taxon>Frankia</taxon>
    </lineage>
</organism>
<dbReference type="AlphaFoldDB" id="A0A2I2KT41"/>
<gene>
    <name evidence="2" type="ORF">FRACA_2830002</name>
</gene>
<sequence>MPLAERDLPTVRVAMVVRNQLGYRRGGHWVLPAARLQDDRFYTGVHPCRVVGLDPPVSRHFAGGAAGRGSGASSGRRRTLST</sequence>
<name>A0A2I2KT41_9ACTN</name>
<keyword evidence="3" id="KW-1185">Reference proteome</keyword>
<feature type="region of interest" description="Disordered" evidence="1">
    <location>
        <begin position="61"/>
        <end position="82"/>
    </location>
</feature>
<proteinExistence type="predicted"/>
<accession>A0A2I2KT41</accession>
<reference evidence="2 3" key="1">
    <citation type="submission" date="2017-06" db="EMBL/GenBank/DDBJ databases">
        <authorList>
            <person name="Kim H.J."/>
            <person name="Triplett B.A."/>
        </authorList>
    </citation>
    <scope>NUCLEOTIDE SEQUENCE [LARGE SCALE GENOMIC DNA]</scope>
    <source>
        <strain evidence="2">FRACA_ARgP5</strain>
    </source>
</reference>
<dbReference type="Proteomes" id="UP000234331">
    <property type="component" value="Unassembled WGS sequence"/>
</dbReference>
<dbReference type="EMBL" id="FZMO01000205">
    <property type="protein sequence ID" value="SNQ48843.1"/>
    <property type="molecule type" value="Genomic_DNA"/>
</dbReference>
<evidence type="ECO:0000256" key="1">
    <source>
        <dbReference type="SAM" id="MobiDB-lite"/>
    </source>
</evidence>
<evidence type="ECO:0000313" key="2">
    <source>
        <dbReference type="EMBL" id="SNQ48843.1"/>
    </source>
</evidence>